<feature type="coiled-coil region" evidence="1">
    <location>
        <begin position="53"/>
        <end position="101"/>
    </location>
</feature>
<keyword evidence="1" id="KW-0175">Coiled coil</keyword>
<evidence type="ECO:0000313" key="3">
    <source>
        <dbReference type="Proteomes" id="UP001334732"/>
    </source>
</evidence>
<protein>
    <submittedName>
        <fullName evidence="2">Transporter</fullName>
    </submittedName>
</protein>
<gene>
    <name evidence="2" type="ORF">VA613_01485</name>
</gene>
<accession>A0ABZ1CML9</accession>
<proteinExistence type="predicted"/>
<name>A0ABZ1CML9_9PROT</name>
<organism evidence="2 3">
    <name type="scientific">Thiobacillus sedimenti</name>
    <dbReference type="NCBI Taxonomy" id="3110231"/>
    <lineage>
        <taxon>Bacteria</taxon>
        <taxon>Pseudomonadati</taxon>
        <taxon>Pseudomonadota</taxon>
        <taxon>Betaproteobacteria</taxon>
        <taxon>Nitrosomonadales</taxon>
        <taxon>Thiobacillaceae</taxon>
        <taxon>Thiobacillus</taxon>
    </lineage>
</organism>
<evidence type="ECO:0000256" key="1">
    <source>
        <dbReference type="SAM" id="Coils"/>
    </source>
</evidence>
<dbReference type="Proteomes" id="UP001334732">
    <property type="component" value="Chromosome"/>
</dbReference>
<reference evidence="2 3" key="1">
    <citation type="submission" date="2023-12" db="EMBL/GenBank/DDBJ databases">
        <title>Thiobacillus sedimentum sp. nov., a chemolithoautotrophic sulfur-oxidizing bacterium isolated from freshwater sediment.</title>
        <authorList>
            <person name="Luo J."/>
            <person name="Dai C."/>
        </authorList>
    </citation>
    <scope>NUCLEOTIDE SEQUENCE [LARGE SCALE GENOMIC DNA]</scope>
    <source>
        <strain evidence="2 3">SCUT-2</strain>
    </source>
</reference>
<dbReference type="RefSeq" id="WP_324780098.1">
    <property type="nucleotide sequence ID" value="NZ_CP141769.1"/>
</dbReference>
<evidence type="ECO:0000313" key="2">
    <source>
        <dbReference type="EMBL" id="WRS39567.1"/>
    </source>
</evidence>
<dbReference type="Pfam" id="PF13557">
    <property type="entry name" value="Phenol_MetA_deg"/>
    <property type="match status" value="1"/>
</dbReference>
<dbReference type="InterPro" id="IPR025737">
    <property type="entry name" value="FApF"/>
</dbReference>
<dbReference type="PROSITE" id="PS51257">
    <property type="entry name" value="PROKAR_LIPOPROTEIN"/>
    <property type="match status" value="1"/>
</dbReference>
<dbReference type="EMBL" id="CP141769">
    <property type="protein sequence ID" value="WRS39567.1"/>
    <property type="molecule type" value="Genomic_DNA"/>
</dbReference>
<sequence>MGNFKKGMQGVHMGRFPTRLGVSLAQAGLITALACAAPVARADEPPSPAPGDLAAIKQELAKQARALAEQQRELAIEQKKLDAHRQALDDSRRRLAALQKQLGMAPDEPRAGDDDLLVSGGQGGGSVPENPPVDVGTLFAQPTILTPKGAVVFEPSLQYSFSNSDRVSIVGYSILPALVIGLIDVRTVSRSTWIAAADVRYGLTNRLELEAKVPYVYRYDDTFSRPLDLSGGATEQMFNASGNGIGDIELAARYQLNLPKGNDPFYIAGLRLKTRTGKDPFEVSYAPGSTLITAGSLQTELPTGSGFYTLQPSLSMVMPADPAVFYGGISYLWNIKRDINKNVGGVQIGQVDPGDGVDFNVGMGLALNERSSFSVGYEHTWIGKSTLNGVTPPTELTTQLASLLVGYSYRLNQTTSLNLSIGAGLTNDTPDTQITLRVPMRF</sequence>
<keyword evidence="3" id="KW-1185">Reference proteome</keyword>